<reference evidence="2" key="1">
    <citation type="submission" date="2017-01" db="EMBL/GenBank/DDBJ databases">
        <authorList>
            <person name="Varghese N."/>
            <person name="Submissions S."/>
        </authorList>
    </citation>
    <scope>NUCLEOTIDE SEQUENCE [LARGE SCALE GENOMIC DNA]</scope>
    <source>
        <strain evidence="2">DSM 46698</strain>
    </source>
</reference>
<dbReference type="PANTHER" id="PTHR32305:SF15">
    <property type="entry name" value="PROTEIN RHSA-RELATED"/>
    <property type="match status" value="1"/>
</dbReference>
<dbReference type="AlphaFoldDB" id="A0A1N7PUF9"/>
<keyword evidence="2" id="KW-1185">Reference proteome</keyword>
<name>A0A1N7PUF9_9BACT</name>
<proteinExistence type="predicted"/>
<evidence type="ECO:0000313" key="1">
    <source>
        <dbReference type="EMBL" id="SIT14273.1"/>
    </source>
</evidence>
<accession>A0A1N7PUF9</accession>
<dbReference type="NCBIfam" id="TIGR03696">
    <property type="entry name" value="Rhs_assc_core"/>
    <property type="match status" value="1"/>
</dbReference>
<dbReference type="InterPro" id="IPR022385">
    <property type="entry name" value="Rhs_assc_core"/>
</dbReference>
<dbReference type="STRING" id="529505.SAMN05421761_12110"/>
<organism evidence="1 2">
    <name type="scientific">Belliella pelovolcani</name>
    <dbReference type="NCBI Taxonomy" id="529505"/>
    <lineage>
        <taxon>Bacteria</taxon>
        <taxon>Pseudomonadati</taxon>
        <taxon>Bacteroidota</taxon>
        <taxon>Cytophagia</taxon>
        <taxon>Cytophagales</taxon>
        <taxon>Cyclobacteriaceae</taxon>
        <taxon>Belliella</taxon>
    </lineage>
</organism>
<gene>
    <name evidence="1" type="ORF">SAMN05421761_12110</name>
</gene>
<dbReference type="PANTHER" id="PTHR32305">
    <property type="match status" value="1"/>
</dbReference>
<dbReference type="EMBL" id="FTOP01000021">
    <property type="protein sequence ID" value="SIT14273.1"/>
    <property type="molecule type" value="Genomic_DNA"/>
</dbReference>
<evidence type="ECO:0000313" key="2">
    <source>
        <dbReference type="Proteomes" id="UP000186026"/>
    </source>
</evidence>
<sequence>MLSDLGEKEVPEAYMAFSLYNSDSVEVARGKHPLSEASKNKHEFLSDTLKVEEDGYIEVYLVNETSENVWFDDFTVQSTTPIIVQESHYYPFGSELTGLAYNYNNHINREKYNGKEFQDELNLGWYDYGARMYDPLLGRWGVVDPLADQRSWLTPYNYVQNNPIIRIDPDGRLDDYFKNQDGEVQWFNNSSQGFSDSGGNSWSNIGTELIDFDGSALTYNWQTGNEFSGFKLHSERFDAVSGQGLDPTGYWNRTRIFDYSRDRQRIRDVGPVPEGTYSINKRPFVPGSNESGFQQFEDIDLVRKMVAPLGGSNWPGGTHSWGEYRWKLQNEGAQTFGRDNFYLHGGGLWGSRGCIDCGAGINAFTQSFMNRDLGNEKVVLRVKYPENLRFNIQNNPTNQGIKFLDR</sequence>
<protein>
    <submittedName>
        <fullName evidence="1">RHS repeat-associated core domain-containing protein</fullName>
    </submittedName>
</protein>
<dbReference type="InterPro" id="IPR050708">
    <property type="entry name" value="T6SS_VgrG/RHS"/>
</dbReference>
<dbReference type="Gene3D" id="2.180.10.10">
    <property type="entry name" value="RHS repeat-associated core"/>
    <property type="match status" value="1"/>
</dbReference>
<dbReference type="Proteomes" id="UP000186026">
    <property type="component" value="Unassembled WGS sequence"/>
</dbReference>
<dbReference type="RefSeq" id="WP_076502898.1">
    <property type="nucleotide sequence ID" value="NZ_FTOP01000021.1"/>
</dbReference>